<gene>
    <name evidence="2" type="ORF">HHI36_012967</name>
</gene>
<protein>
    <submittedName>
        <fullName evidence="2">Uncharacterized protein</fullName>
    </submittedName>
</protein>
<dbReference type="EMBL" id="JABFTP020000103">
    <property type="protein sequence ID" value="KAL3277626.1"/>
    <property type="molecule type" value="Genomic_DNA"/>
</dbReference>
<evidence type="ECO:0000256" key="1">
    <source>
        <dbReference type="SAM" id="MobiDB-lite"/>
    </source>
</evidence>
<comment type="caution">
    <text evidence="2">The sequence shown here is derived from an EMBL/GenBank/DDBJ whole genome shotgun (WGS) entry which is preliminary data.</text>
</comment>
<reference evidence="2 3" key="1">
    <citation type="journal article" date="2021" name="BMC Biol.">
        <title>Horizontally acquired antibacterial genes associated with adaptive radiation of ladybird beetles.</title>
        <authorList>
            <person name="Li H.S."/>
            <person name="Tang X.F."/>
            <person name="Huang Y.H."/>
            <person name="Xu Z.Y."/>
            <person name="Chen M.L."/>
            <person name="Du X.Y."/>
            <person name="Qiu B.Y."/>
            <person name="Chen P.T."/>
            <person name="Zhang W."/>
            <person name="Slipinski A."/>
            <person name="Escalona H.E."/>
            <person name="Waterhouse R.M."/>
            <person name="Zwick A."/>
            <person name="Pang H."/>
        </authorList>
    </citation>
    <scope>NUCLEOTIDE SEQUENCE [LARGE SCALE GENOMIC DNA]</scope>
    <source>
        <strain evidence="2">SYSU2018</strain>
    </source>
</reference>
<feature type="compositionally biased region" description="Low complexity" evidence="1">
    <location>
        <begin position="44"/>
        <end position="59"/>
    </location>
</feature>
<feature type="region of interest" description="Disordered" evidence="1">
    <location>
        <begin position="44"/>
        <end position="67"/>
    </location>
</feature>
<sequence length="67" mass="8013">MKRKRRETSAAMLRETFSSLDCRPRYLETVREEVIIADQPVSRLSRLSRSNSARQRSSSTPRPRWRY</sequence>
<proteinExistence type="predicted"/>
<name>A0ABD2NFR5_9CUCU</name>
<accession>A0ABD2NFR5</accession>
<organism evidence="2 3">
    <name type="scientific">Cryptolaemus montrouzieri</name>
    <dbReference type="NCBI Taxonomy" id="559131"/>
    <lineage>
        <taxon>Eukaryota</taxon>
        <taxon>Metazoa</taxon>
        <taxon>Ecdysozoa</taxon>
        <taxon>Arthropoda</taxon>
        <taxon>Hexapoda</taxon>
        <taxon>Insecta</taxon>
        <taxon>Pterygota</taxon>
        <taxon>Neoptera</taxon>
        <taxon>Endopterygota</taxon>
        <taxon>Coleoptera</taxon>
        <taxon>Polyphaga</taxon>
        <taxon>Cucujiformia</taxon>
        <taxon>Coccinelloidea</taxon>
        <taxon>Coccinellidae</taxon>
        <taxon>Scymninae</taxon>
        <taxon>Scymnini</taxon>
        <taxon>Cryptolaemus</taxon>
    </lineage>
</organism>
<keyword evidence="3" id="KW-1185">Reference proteome</keyword>
<evidence type="ECO:0000313" key="3">
    <source>
        <dbReference type="Proteomes" id="UP001516400"/>
    </source>
</evidence>
<dbReference type="AlphaFoldDB" id="A0ABD2NFR5"/>
<dbReference type="Proteomes" id="UP001516400">
    <property type="component" value="Unassembled WGS sequence"/>
</dbReference>
<evidence type="ECO:0000313" key="2">
    <source>
        <dbReference type="EMBL" id="KAL3277626.1"/>
    </source>
</evidence>